<evidence type="ECO:0000256" key="9">
    <source>
        <dbReference type="PROSITE-ProRule" id="PRU01091"/>
    </source>
</evidence>
<evidence type="ECO:0000259" key="11">
    <source>
        <dbReference type="PROSITE" id="PS51755"/>
    </source>
</evidence>
<dbReference type="Gene3D" id="1.10.10.10">
    <property type="entry name" value="Winged helix-like DNA-binding domain superfamily/Winged helix DNA-binding domain"/>
    <property type="match status" value="1"/>
</dbReference>
<evidence type="ECO:0000256" key="6">
    <source>
        <dbReference type="ARBA" id="ARBA00023163"/>
    </source>
</evidence>
<dbReference type="InterPro" id="IPR016032">
    <property type="entry name" value="Sig_transdc_resp-reg_C-effctor"/>
</dbReference>
<dbReference type="SUPFAM" id="SSF46894">
    <property type="entry name" value="C-terminal effector domain of the bipartite response regulators"/>
    <property type="match status" value="1"/>
</dbReference>
<dbReference type="Proteomes" id="UP000824102">
    <property type="component" value="Unassembled WGS sequence"/>
</dbReference>
<name>A0A9D2G4B4_9FIRM</name>
<keyword evidence="4" id="KW-0805">Transcription regulation</keyword>
<keyword evidence="2 8" id="KW-0597">Phosphoprotein</keyword>
<evidence type="ECO:0000313" key="13">
    <source>
        <dbReference type="Proteomes" id="UP000824102"/>
    </source>
</evidence>
<feature type="DNA-binding region" description="OmpR/PhoB-type" evidence="9">
    <location>
        <begin position="124"/>
        <end position="215"/>
    </location>
</feature>
<feature type="modified residue" description="4-aspartylphosphate" evidence="8">
    <location>
        <position position="53"/>
    </location>
</feature>
<accession>A0A9D2G4B4</accession>
<dbReference type="PANTHER" id="PTHR48111">
    <property type="entry name" value="REGULATOR OF RPOS"/>
    <property type="match status" value="1"/>
</dbReference>
<dbReference type="EMBL" id="DXBB01000038">
    <property type="protein sequence ID" value="HIZ72333.1"/>
    <property type="molecule type" value="Genomic_DNA"/>
</dbReference>
<evidence type="ECO:0000259" key="10">
    <source>
        <dbReference type="PROSITE" id="PS50110"/>
    </source>
</evidence>
<evidence type="ECO:0000256" key="1">
    <source>
        <dbReference type="ARBA" id="ARBA00018672"/>
    </source>
</evidence>
<dbReference type="PROSITE" id="PS51755">
    <property type="entry name" value="OMPR_PHOB"/>
    <property type="match status" value="1"/>
</dbReference>
<dbReference type="InterPro" id="IPR039420">
    <property type="entry name" value="WalR-like"/>
</dbReference>
<comment type="caution">
    <text evidence="12">The sequence shown here is derived from an EMBL/GenBank/DDBJ whole genome shotgun (WGS) entry which is preliminary data.</text>
</comment>
<dbReference type="AlphaFoldDB" id="A0A9D2G4B4"/>
<dbReference type="SMART" id="SM00448">
    <property type="entry name" value="REC"/>
    <property type="match status" value="1"/>
</dbReference>
<dbReference type="PANTHER" id="PTHR48111:SF1">
    <property type="entry name" value="TWO-COMPONENT RESPONSE REGULATOR ORR33"/>
    <property type="match status" value="1"/>
</dbReference>
<feature type="domain" description="OmpR/PhoB-type" evidence="11">
    <location>
        <begin position="124"/>
        <end position="215"/>
    </location>
</feature>
<dbReference type="GO" id="GO:0005829">
    <property type="term" value="C:cytosol"/>
    <property type="evidence" value="ECO:0007669"/>
    <property type="project" value="TreeGrafter"/>
</dbReference>
<feature type="domain" description="Response regulatory" evidence="10">
    <location>
        <begin position="4"/>
        <end position="118"/>
    </location>
</feature>
<reference evidence="12" key="1">
    <citation type="journal article" date="2021" name="PeerJ">
        <title>Extensive microbial diversity within the chicken gut microbiome revealed by metagenomics and culture.</title>
        <authorList>
            <person name="Gilroy R."/>
            <person name="Ravi A."/>
            <person name="Getino M."/>
            <person name="Pursley I."/>
            <person name="Horton D.L."/>
            <person name="Alikhan N.F."/>
            <person name="Baker D."/>
            <person name="Gharbi K."/>
            <person name="Hall N."/>
            <person name="Watson M."/>
            <person name="Adriaenssens E.M."/>
            <person name="Foster-Nyarko E."/>
            <person name="Jarju S."/>
            <person name="Secka A."/>
            <person name="Antonio M."/>
            <person name="Oren A."/>
            <person name="Chaudhuri R.R."/>
            <person name="La Ragione R."/>
            <person name="Hildebrand F."/>
            <person name="Pallen M.J."/>
        </authorList>
    </citation>
    <scope>NUCLEOTIDE SEQUENCE</scope>
    <source>
        <strain evidence="12">ChiW7-2402</strain>
    </source>
</reference>
<dbReference type="InterPro" id="IPR011006">
    <property type="entry name" value="CheY-like_superfamily"/>
</dbReference>
<keyword evidence="5 9" id="KW-0238">DNA-binding</keyword>
<evidence type="ECO:0000256" key="2">
    <source>
        <dbReference type="ARBA" id="ARBA00022553"/>
    </source>
</evidence>
<dbReference type="SMART" id="SM00862">
    <property type="entry name" value="Trans_reg_C"/>
    <property type="match status" value="1"/>
</dbReference>
<dbReference type="Pfam" id="PF00072">
    <property type="entry name" value="Response_reg"/>
    <property type="match status" value="1"/>
</dbReference>
<dbReference type="Pfam" id="PF00486">
    <property type="entry name" value="Trans_reg_C"/>
    <property type="match status" value="1"/>
</dbReference>
<dbReference type="Gene3D" id="3.40.50.2300">
    <property type="match status" value="1"/>
</dbReference>
<evidence type="ECO:0000256" key="3">
    <source>
        <dbReference type="ARBA" id="ARBA00023012"/>
    </source>
</evidence>
<reference evidence="12" key="2">
    <citation type="submission" date="2021-04" db="EMBL/GenBank/DDBJ databases">
        <authorList>
            <person name="Gilroy R."/>
        </authorList>
    </citation>
    <scope>NUCLEOTIDE SEQUENCE</scope>
    <source>
        <strain evidence="12">ChiW7-2402</strain>
    </source>
</reference>
<organism evidence="12 13">
    <name type="scientific">Candidatus Gallimonas intestinavium</name>
    <dbReference type="NCBI Taxonomy" id="2838603"/>
    <lineage>
        <taxon>Bacteria</taxon>
        <taxon>Bacillati</taxon>
        <taxon>Bacillota</taxon>
        <taxon>Clostridia</taxon>
        <taxon>Candidatus Gallimonas</taxon>
    </lineage>
</organism>
<dbReference type="CDD" id="cd00383">
    <property type="entry name" value="trans_reg_C"/>
    <property type="match status" value="1"/>
</dbReference>
<evidence type="ECO:0000256" key="5">
    <source>
        <dbReference type="ARBA" id="ARBA00023125"/>
    </source>
</evidence>
<sequence>MASKVYLLEDDRSICELVKCTLDLSSISCEYFTTVKDFYAAMEREIPEVAILDIMLTDGDGVEVLKEVKARHPEVSVIMLSALSKETDKVRGLNAGADDYIAKPFGVLELVARVNAALRRSSKSSVLKVGELEMNFDNMTVVYRGHPLTLNNKEFRLLRYCAANEGKVLTRDMLLTEVWGYDDGETRTLDNHIARLRKLGLNFETVFGVGYRFIAG</sequence>
<evidence type="ECO:0000313" key="12">
    <source>
        <dbReference type="EMBL" id="HIZ72333.1"/>
    </source>
</evidence>
<keyword evidence="6" id="KW-0804">Transcription</keyword>
<gene>
    <name evidence="12" type="ORF">H9964_01990</name>
</gene>
<dbReference type="InterPro" id="IPR036388">
    <property type="entry name" value="WH-like_DNA-bd_sf"/>
</dbReference>
<dbReference type="GO" id="GO:0000976">
    <property type="term" value="F:transcription cis-regulatory region binding"/>
    <property type="evidence" value="ECO:0007669"/>
    <property type="project" value="TreeGrafter"/>
</dbReference>
<keyword evidence="3" id="KW-0902">Two-component regulatory system</keyword>
<dbReference type="InterPro" id="IPR001867">
    <property type="entry name" value="OmpR/PhoB-type_DNA-bd"/>
</dbReference>
<evidence type="ECO:0000256" key="7">
    <source>
        <dbReference type="ARBA" id="ARBA00024867"/>
    </source>
</evidence>
<dbReference type="Gene3D" id="6.10.250.690">
    <property type="match status" value="1"/>
</dbReference>
<protein>
    <recommendedName>
        <fullName evidence="1">Stage 0 sporulation protein A homolog</fullName>
    </recommendedName>
</protein>
<dbReference type="GO" id="GO:0006355">
    <property type="term" value="P:regulation of DNA-templated transcription"/>
    <property type="evidence" value="ECO:0007669"/>
    <property type="project" value="InterPro"/>
</dbReference>
<proteinExistence type="predicted"/>
<dbReference type="PROSITE" id="PS50110">
    <property type="entry name" value="RESPONSE_REGULATORY"/>
    <property type="match status" value="1"/>
</dbReference>
<dbReference type="SUPFAM" id="SSF52172">
    <property type="entry name" value="CheY-like"/>
    <property type="match status" value="1"/>
</dbReference>
<dbReference type="GO" id="GO:0000156">
    <property type="term" value="F:phosphorelay response regulator activity"/>
    <property type="evidence" value="ECO:0007669"/>
    <property type="project" value="TreeGrafter"/>
</dbReference>
<dbReference type="GO" id="GO:0032993">
    <property type="term" value="C:protein-DNA complex"/>
    <property type="evidence" value="ECO:0007669"/>
    <property type="project" value="TreeGrafter"/>
</dbReference>
<dbReference type="InterPro" id="IPR001789">
    <property type="entry name" value="Sig_transdc_resp-reg_receiver"/>
</dbReference>
<comment type="function">
    <text evidence="7">May play the central regulatory role in sporulation. It may be an element of the effector pathway responsible for the activation of sporulation genes in response to nutritional stress. Spo0A may act in concert with spo0H (a sigma factor) to control the expression of some genes that are critical to the sporulation process.</text>
</comment>
<evidence type="ECO:0000256" key="8">
    <source>
        <dbReference type="PROSITE-ProRule" id="PRU00169"/>
    </source>
</evidence>
<evidence type="ECO:0000256" key="4">
    <source>
        <dbReference type="ARBA" id="ARBA00023015"/>
    </source>
</evidence>